<sequence length="189" mass="19948">MKTSLVSTALTLFAAAFTTTTAAPTPAPASSIPGIASFKLKADSNAPAGIAGRTVTWDGTFGGNLGFFNSGATVLDAFIQYNATEGIAFYARNTAYQVYLRPTHGTPEYFVKLGNPANDDAPALTLSTNFTVTESATESGEVDYAFGYDWNTGIWSACGGPDEYTLYYGAVTAPRDGCTANFVLDLFYD</sequence>
<evidence type="ECO:0000313" key="2">
    <source>
        <dbReference type="EMBL" id="PUU83440.1"/>
    </source>
</evidence>
<proteinExistence type="predicted"/>
<evidence type="ECO:0000256" key="1">
    <source>
        <dbReference type="SAM" id="SignalP"/>
    </source>
</evidence>
<dbReference type="EMBL" id="NESQ01000012">
    <property type="protein sequence ID" value="PUU83440.1"/>
    <property type="molecule type" value="Genomic_DNA"/>
</dbReference>
<organism evidence="2 3">
    <name type="scientific">Tuber borchii</name>
    <name type="common">White truffle</name>
    <dbReference type="NCBI Taxonomy" id="42251"/>
    <lineage>
        <taxon>Eukaryota</taxon>
        <taxon>Fungi</taxon>
        <taxon>Dikarya</taxon>
        <taxon>Ascomycota</taxon>
        <taxon>Pezizomycotina</taxon>
        <taxon>Pezizomycetes</taxon>
        <taxon>Pezizales</taxon>
        <taxon>Tuberaceae</taxon>
        <taxon>Tuber</taxon>
    </lineage>
</organism>
<feature type="chain" id="PRO_5015613296" evidence="1">
    <location>
        <begin position="23"/>
        <end position="189"/>
    </location>
</feature>
<dbReference type="OrthoDB" id="5382810at2759"/>
<reference evidence="2 3" key="1">
    <citation type="submission" date="2017-04" db="EMBL/GenBank/DDBJ databases">
        <title>Draft genome sequence of Tuber borchii Vittad., a whitish edible truffle.</title>
        <authorList>
            <consortium name="DOE Joint Genome Institute"/>
            <person name="Murat C."/>
            <person name="Kuo A."/>
            <person name="Barry K.W."/>
            <person name="Clum A."/>
            <person name="Dockter R.B."/>
            <person name="Fauchery L."/>
            <person name="Iotti M."/>
            <person name="Kohler A."/>
            <person name="Labutti K."/>
            <person name="Lindquist E.A."/>
            <person name="Lipzen A."/>
            <person name="Ohm R.A."/>
            <person name="Wang M."/>
            <person name="Grigoriev I.V."/>
            <person name="Zambonelli A."/>
            <person name="Martin F.M."/>
        </authorList>
    </citation>
    <scope>NUCLEOTIDE SEQUENCE [LARGE SCALE GENOMIC DNA]</scope>
    <source>
        <strain evidence="2 3">Tbo3840</strain>
    </source>
</reference>
<dbReference type="Proteomes" id="UP000244722">
    <property type="component" value="Unassembled WGS sequence"/>
</dbReference>
<accession>A0A2T7A6V1</accession>
<name>A0A2T7A6V1_TUBBO</name>
<evidence type="ECO:0000313" key="3">
    <source>
        <dbReference type="Proteomes" id="UP000244722"/>
    </source>
</evidence>
<keyword evidence="1" id="KW-0732">Signal</keyword>
<dbReference type="AlphaFoldDB" id="A0A2T7A6V1"/>
<protein>
    <submittedName>
        <fullName evidence="2">Uncharacterized protein</fullName>
    </submittedName>
</protein>
<comment type="caution">
    <text evidence="2">The sequence shown here is derived from an EMBL/GenBank/DDBJ whole genome shotgun (WGS) entry which is preliminary data.</text>
</comment>
<keyword evidence="3" id="KW-1185">Reference proteome</keyword>
<feature type="signal peptide" evidence="1">
    <location>
        <begin position="1"/>
        <end position="22"/>
    </location>
</feature>
<gene>
    <name evidence="2" type="ORF">B9Z19DRAFT_1119277</name>
</gene>